<dbReference type="Proteomes" id="UP001154282">
    <property type="component" value="Unassembled WGS sequence"/>
</dbReference>
<organism evidence="1 2">
    <name type="scientific">Linum tenue</name>
    <dbReference type="NCBI Taxonomy" id="586396"/>
    <lineage>
        <taxon>Eukaryota</taxon>
        <taxon>Viridiplantae</taxon>
        <taxon>Streptophyta</taxon>
        <taxon>Embryophyta</taxon>
        <taxon>Tracheophyta</taxon>
        <taxon>Spermatophyta</taxon>
        <taxon>Magnoliopsida</taxon>
        <taxon>eudicotyledons</taxon>
        <taxon>Gunneridae</taxon>
        <taxon>Pentapetalae</taxon>
        <taxon>rosids</taxon>
        <taxon>fabids</taxon>
        <taxon>Malpighiales</taxon>
        <taxon>Linaceae</taxon>
        <taxon>Linum</taxon>
    </lineage>
</organism>
<sequence>MKNIRNIRYFYYKTKKTNNIMTIVVKLLEKLRFSLIYNFIIAKI</sequence>
<evidence type="ECO:0000313" key="2">
    <source>
        <dbReference type="Proteomes" id="UP001154282"/>
    </source>
</evidence>
<reference evidence="1" key="1">
    <citation type="submission" date="2022-08" db="EMBL/GenBank/DDBJ databases">
        <authorList>
            <person name="Gutierrez-Valencia J."/>
        </authorList>
    </citation>
    <scope>NUCLEOTIDE SEQUENCE</scope>
</reference>
<accession>A0AAV0H5X6</accession>
<name>A0AAV0H5X6_9ROSI</name>
<protein>
    <submittedName>
        <fullName evidence="1">Uncharacterized protein</fullName>
    </submittedName>
</protein>
<proteinExistence type="predicted"/>
<dbReference type="EMBL" id="CAMGYJ010000002">
    <property type="protein sequence ID" value="CAI0380368.1"/>
    <property type="molecule type" value="Genomic_DNA"/>
</dbReference>
<keyword evidence="2" id="KW-1185">Reference proteome</keyword>
<comment type="caution">
    <text evidence="1">The sequence shown here is derived from an EMBL/GenBank/DDBJ whole genome shotgun (WGS) entry which is preliminary data.</text>
</comment>
<gene>
    <name evidence="1" type="ORF">LITE_LOCUS2637</name>
</gene>
<evidence type="ECO:0000313" key="1">
    <source>
        <dbReference type="EMBL" id="CAI0380368.1"/>
    </source>
</evidence>
<dbReference type="AlphaFoldDB" id="A0AAV0H5X6"/>